<keyword evidence="1" id="KW-0812">Transmembrane</keyword>
<feature type="transmembrane region" description="Helical" evidence="1">
    <location>
        <begin position="436"/>
        <end position="459"/>
    </location>
</feature>
<feature type="transmembrane region" description="Helical" evidence="1">
    <location>
        <begin position="319"/>
        <end position="339"/>
    </location>
</feature>
<dbReference type="AlphaFoldDB" id="A0A7X9YHH0"/>
<feature type="transmembrane region" description="Helical" evidence="1">
    <location>
        <begin position="6"/>
        <end position="24"/>
    </location>
</feature>
<feature type="transmembrane region" description="Helical" evidence="1">
    <location>
        <begin position="480"/>
        <end position="503"/>
    </location>
</feature>
<dbReference type="Proteomes" id="UP000546970">
    <property type="component" value="Unassembled WGS sequence"/>
</dbReference>
<proteinExistence type="predicted"/>
<feature type="transmembrane region" description="Helical" evidence="1">
    <location>
        <begin position="62"/>
        <end position="80"/>
    </location>
</feature>
<keyword evidence="1" id="KW-0472">Membrane</keyword>
<dbReference type="InterPro" id="IPR046671">
    <property type="entry name" value="DUF6541"/>
</dbReference>
<evidence type="ECO:0000313" key="2">
    <source>
        <dbReference type="EMBL" id="NMF55472.1"/>
    </source>
</evidence>
<dbReference type="EMBL" id="JABBCP010000002">
    <property type="protein sequence ID" value="NMF55472.1"/>
    <property type="molecule type" value="Genomic_DNA"/>
</dbReference>
<reference evidence="2 3" key="1">
    <citation type="submission" date="2020-04" db="EMBL/GenBank/DDBJ databases">
        <title>Collinsella sp. KGMB02528 nov., an anaerobic actinobacterium isolated from human feces.</title>
        <authorList>
            <person name="Han K.-I."/>
            <person name="Eom M.K."/>
            <person name="Kim J.-S."/>
            <person name="Lee K.C."/>
            <person name="Suh M.K."/>
            <person name="Park S.-H."/>
            <person name="Lee J.H."/>
            <person name="Kang S.W."/>
            <person name="Park J.-E."/>
            <person name="Oh B.S."/>
            <person name="Yu S.Y."/>
            <person name="Choi S.-H."/>
            <person name="Lee D.H."/>
            <person name="Yoon H."/>
            <person name="Kim B.-Y."/>
            <person name="Lee J.H."/>
            <person name="Lee J.-S."/>
        </authorList>
    </citation>
    <scope>NUCLEOTIDE SEQUENCE [LARGE SCALE GENOMIC DNA]</scope>
    <source>
        <strain evidence="2 3">KGMB02528</strain>
    </source>
</reference>
<keyword evidence="1" id="KW-1133">Transmembrane helix</keyword>
<evidence type="ECO:0000256" key="1">
    <source>
        <dbReference type="SAM" id="Phobius"/>
    </source>
</evidence>
<sequence>MWFEFSIAFFLYIAVLFVPTYYFLSALQIDQRISISMAPAITAFSYSLSGIVLYCLGLKSSPLTIIFPWTSLFLAVGIFVRLKDKRNLLQDLLFIDFHIPLIYIFVGILVTTAVFVANLDGATAFFQDGTDNYYHLNAVRSFAQSGDMSCLSASLFEHSASATVGAGFYPAEWHILAALCMQTLNIEPTICINALNTALIAVVFPLGLYSFLVSIDSTNRNLHIAGSVTTLSVCACPWKFVIWGPLYANLLGLVFISNTSSCFISLLDGKHGKRVNLAALFVTGCFAIALAQPNCIMTMGVILAPFLIRSIYKTSKERGLPAAFLACAASIAILLFWVICRNSPVFSGVANFNWDPILDAKSATRCILELTLIYNNNPPQWIVVACVLLGIIRLVSLRRNRCLLFSPLYFAISYIICISSSGLLRTYLSGFWYNDFYRIACMYGLCLIPLVSYGLELIHNAIKCTLTKMGIGTKGIRVDSLIQVLSIALFCVICYGHNTFILLPNKNADSFDFLTSTIKYQYTLTSPTASLTIGDSEFLKKVEAITGTHNLVINDPNDGSVYAYGLDNINTYYRRFFAPENNDTSDLIRTRLADISFDDQVKDAVKSINAKYVLVLDYDFNGKSGTKYFDFYERDDWKGIHNINENTPGFELVLTEGSRRLYRITVLD</sequence>
<feature type="transmembrane region" description="Helical" evidence="1">
    <location>
        <begin position="36"/>
        <end position="56"/>
    </location>
</feature>
<name>A0A7X9YHH0_9ACTN</name>
<feature type="transmembrane region" description="Helical" evidence="1">
    <location>
        <begin position="246"/>
        <end position="267"/>
    </location>
</feature>
<protein>
    <submittedName>
        <fullName evidence="2">Uncharacterized protein</fullName>
    </submittedName>
</protein>
<dbReference type="Pfam" id="PF20176">
    <property type="entry name" value="DUF6541"/>
    <property type="match status" value="1"/>
</dbReference>
<comment type="caution">
    <text evidence="2">The sequence shown here is derived from an EMBL/GenBank/DDBJ whole genome shotgun (WGS) entry which is preliminary data.</text>
</comment>
<keyword evidence="3" id="KW-1185">Reference proteome</keyword>
<feature type="transmembrane region" description="Helical" evidence="1">
    <location>
        <begin position="402"/>
        <end position="424"/>
    </location>
</feature>
<accession>A0A7X9YHH0</accession>
<gene>
    <name evidence="2" type="ORF">HF320_03880</name>
</gene>
<feature type="transmembrane region" description="Helical" evidence="1">
    <location>
        <begin position="92"/>
        <end position="117"/>
    </location>
</feature>
<evidence type="ECO:0000313" key="3">
    <source>
        <dbReference type="Proteomes" id="UP000546970"/>
    </source>
</evidence>
<organism evidence="2 3">
    <name type="scientific">Collinsella acetigenes</name>
    <dbReference type="NCBI Taxonomy" id="2713419"/>
    <lineage>
        <taxon>Bacteria</taxon>
        <taxon>Bacillati</taxon>
        <taxon>Actinomycetota</taxon>
        <taxon>Coriobacteriia</taxon>
        <taxon>Coriobacteriales</taxon>
        <taxon>Coriobacteriaceae</taxon>
        <taxon>Collinsella</taxon>
    </lineage>
</organism>
<feature type="transmembrane region" description="Helical" evidence="1">
    <location>
        <begin position="296"/>
        <end position="312"/>
    </location>
</feature>
<dbReference type="RefSeq" id="WP_169277148.1">
    <property type="nucleotide sequence ID" value="NZ_JABBCP010000002.1"/>
</dbReference>
<feature type="transmembrane region" description="Helical" evidence="1">
    <location>
        <begin position="274"/>
        <end position="290"/>
    </location>
</feature>
<feature type="transmembrane region" description="Helical" evidence="1">
    <location>
        <begin position="378"/>
        <end position="395"/>
    </location>
</feature>
<feature type="transmembrane region" description="Helical" evidence="1">
    <location>
        <begin position="194"/>
        <end position="215"/>
    </location>
</feature>